<accession>A0A084WHK0</accession>
<gene>
    <name evidence="2" type="ORF">ZHAS_00018126</name>
</gene>
<evidence type="ECO:0000313" key="2">
    <source>
        <dbReference type="EMBL" id="KFB49694.1"/>
    </source>
</evidence>
<dbReference type="EMBL" id="ATLV01023844">
    <property type="status" value="NOT_ANNOTATED_CDS"/>
    <property type="molecule type" value="Genomic_DNA"/>
</dbReference>
<dbReference type="AlphaFoldDB" id="A0A084WHK0"/>
<dbReference type="Proteomes" id="UP000030765">
    <property type="component" value="Unassembled WGS sequence"/>
</dbReference>
<feature type="region of interest" description="Disordered" evidence="1">
    <location>
        <begin position="68"/>
        <end position="121"/>
    </location>
</feature>
<reference evidence="3" key="2">
    <citation type="submission" date="2020-05" db="UniProtKB">
        <authorList>
            <consortium name="EnsemblMetazoa"/>
        </authorList>
    </citation>
    <scope>IDENTIFICATION</scope>
</reference>
<feature type="compositionally biased region" description="Acidic residues" evidence="1">
    <location>
        <begin position="73"/>
        <end position="86"/>
    </location>
</feature>
<reference evidence="2 4" key="1">
    <citation type="journal article" date="2014" name="BMC Genomics">
        <title>Genome sequence of Anopheles sinensis provides insight into genetics basis of mosquito competence for malaria parasites.</title>
        <authorList>
            <person name="Zhou D."/>
            <person name="Zhang D."/>
            <person name="Ding G."/>
            <person name="Shi L."/>
            <person name="Hou Q."/>
            <person name="Ye Y."/>
            <person name="Xu Y."/>
            <person name="Zhou H."/>
            <person name="Xiong C."/>
            <person name="Li S."/>
            <person name="Yu J."/>
            <person name="Hong S."/>
            <person name="Yu X."/>
            <person name="Zou P."/>
            <person name="Chen C."/>
            <person name="Chang X."/>
            <person name="Wang W."/>
            <person name="Lv Y."/>
            <person name="Sun Y."/>
            <person name="Ma L."/>
            <person name="Shen B."/>
            <person name="Zhu C."/>
        </authorList>
    </citation>
    <scope>NUCLEOTIDE SEQUENCE [LARGE SCALE GENOMIC DNA]</scope>
</reference>
<sequence length="154" mass="17284">MPAADANGVFHDGRYIKPLKVREPRKVTRGRFKKRSLAFRQPSKDEAFMSLRNGTTRWMKMMASVATITREDDLPEEGGLDGDDGDTSSHPDSAQIVTRTCDKKDERQNAPCSRQRSYGKRLGTQRLGFYDGAISRNGITMAAGRHLHRNGSRT</sequence>
<evidence type="ECO:0000313" key="3">
    <source>
        <dbReference type="EnsemblMetazoa" id="ASIC018126-PA"/>
    </source>
</evidence>
<keyword evidence="4" id="KW-1185">Reference proteome</keyword>
<protein>
    <submittedName>
        <fullName evidence="2 3">Uncharacterized protein</fullName>
    </submittedName>
</protein>
<dbReference type="EnsemblMetazoa" id="ASIC018126-RA">
    <property type="protein sequence ID" value="ASIC018126-PA"/>
    <property type="gene ID" value="ASIC018126"/>
</dbReference>
<dbReference type="VEuPathDB" id="VectorBase:ASIC018126"/>
<dbReference type="EMBL" id="KE525347">
    <property type="protein sequence ID" value="KFB49694.1"/>
    <property type="molecule type" value="Genomic_DNA"/>
</dbReference>
<evidence type="ECO:0000313" key="4">
    <source>
        <dbReference type="Proteomes" id="UP000030765"/>
    </source>
</evidence>
<evidence type="ECO:0000256" key="1">
    <source>
        <dbReference type="SAM" id="MobiDB-lite"/>
    </source>
</evidence>
<proteinExistence type="predicted"/>
<organism evidence="2">
    <name type="scientific">Anopheles sinensis</name>
    <name type="common">Mosquito</name>
    <dbReference type="NCBI Taxonomy" id="74873"/>
    <lineage>
        <taxon>Eukaryota</taxon>
        <taxon>Metazoa</taxon>
        <taxon>Ecdysozoa</taxon>
        <taxon>Arthropoda</taxon>
        <taxon>Hexapoda</taxon>
        <taxon>Insecta</taxon>
        <taxon>Pterygota</taxon>
        <taxon>Neoptera</taxon>
        <taxon>Endopterygota</taxon>
        <taxon>Diptera</taxon>
        <taxon>Nematocera</taxon>
        <taxon>Culicoidea</taxon>
        <taxon>Culicidae</taxon>
        <taxon>Anophelinae</taxon>
        <taxon>Anopheles</taxon>
    </lineage>
</organism>
<feature type="compositionally biased region" description="Polar residues" evidence="1">
    <location>
        <begin position="88"/>
        <end position="98"/>
    </location>
</feature>
<name>A0A084WHK0_ANOSI</name>